<dbReference type="PRINTS" id="PR00260">
    <property type="entry name" value="CHEMTRNSDUCR"/>
</dbReference>
<dbReference type="PROSITE" id="PS50111">
    <property type="entry name" value="CHEMOTAXIS_TRANSDUC_2"/>
    <property type="match status" value="1"/>
</dbReference>
<reference evidence="10" key="1">
    <citation type="journal article" date="2022" name="Biol. Control">
        <title>In silico genomic analysis of Rhodopseudomonas palustris strains revealed potential biocontrol agents and crop yield enhancers.</title>
        <authorList>
            <person name="Surachat K."/>
            <person name="Kantachote D."/>
            <person name="Deachamag P."/>
            <person name="Wonglapsuwan M."/>
        </authorList>
    </citation>
    <scope>NUCLEOTIDE SEQUENCE</scope>
    <source>
        <strain evidence="10">TLS06</strain>
    </source>
</reference>
<protein>
    <submittedName>
        <fullName evidence="10">Methyl-accepting chemotaxis protein</fullName>
    </submittedName>
</protein>
<dbReference type="PANTHER" id="PTHR32089">
    <property type="entry name" value="METHYL-ACCEPTING CHEMOTAXIS PROTEIN MCPB"/>
    <property type="match status" value="1"/>
</dbReference>
<name>A0AAX3DWI1_RHOPL</name>
<dbReference type="SUPFAM" id="SSF58104">
    <property type="entry name" value="Methyl-accepting chemotaxis protein (MCP) signaling domain"/>
    <property type="match status" value="1"/>
</dbReference>
<dbReference type="GO" id="GO:0007165">
    <property type="term" value="P:signal transduction"/>
    <property type="evidence" value="ECO:0007669"/>
    <property type="project" value="UniProtKB-KW"/>
</dbReference>
<keyword evidence="2" id="KW-1003">Cell membrane</keyword>
<feature type="transmembrane region" description="Helical" evidence="6">
    <location>
        <begin position="37"/>
        <end position="57"/>
    </location>
</feature>
<keyword evidence="6" id="KW-0812">Transmembrane</keyword>
<keyword evidence="3 5" id="KW-0807">Transducer</keyword>
<gene>
    <name evidence="10" type="ORF">KQX62_21225</name>
</gene>
<dbReference type="GO" id="GO:0004888">
    <property type="term" value="F:transmembrane signaling receptor activity"/>
    <property type="evidence" value="ECO:0007669"/>
    <property type="project" value="InterPro"/>
</dbReference>
<dbReference type="Proteomes" id="UP001163166">
    <property type="component" value="Chromosome"/>
</dbReference>
<dbReference type="GO" id="GO:0005886">
    <property type="term" value="C:plasma membrane"/>
    <property type="evidence" value="ECO:0007669"/>
    <property type="project" value="UniProtKB-SubCell"/>
</dbReference>
<evidence type="ECO:0000256" key="4">
    <source>
        <dbReference type="ARBA" id="ARBA00029447"/>
    </source>
</evidence>
<dbReference type="EMBL" id="CP076676">
    <property type="protein sequence ID" value="UYO39206.1"/>
    <property type="molecule type" value="Genomic_DNA"/>
</dbReference>
<evidence type="ECO:0000256" key="1">
    <source>
        <dbReference type="ARBA" id="ARBA00004429"/>
    </source>
</evidence>
<dbReference type="Gene3D" id="1.20.120.1530">
    <property type="match status" value="1"/>
</dbReference>
<keyword evidence="6" id="KW-0472">Membrane</keyword>
<dbReference type="RefSeq" id="WP_264074567.1">
    <property type="nucleotide sequence ID" value="NZ_CP076676.1"/>
</dbReference>
<sequence>MMSLSSLSKAMIAVAGAAVVMLGLAAARILIGPLGSVVEIVGLLLGLGSIGVAAWLLHGAAGAVGEIAAVAESAAHGDLEARVQGRRDGGDIGKAQAGVNNMLDIVDAFVREASASMDYVSQGKTFRKVLTRGLPGSFKVASTTINNATGVMDRRVRDVAKEAQCFAAGMDNVASMLVTASTGLKGDAGAMANAAEETSRQSVSVASGAEQASANVQTVASAAEELTASIAEISRQIQHSTTSTHQAVDEAAQTTDKIRQLADAAQRIGDVVKLINAVAAQTNLLALNATIEAARAGESGRGFAVVAAEVKALASQTAKATEEITARIGEMQSITEESVGAVEAISRRISEINEVSTSIASAVEEQGAATREIASNVQQASAGTALVSSNVVGISHAADDAGKIAVRVNGVSGEIAGQVDRLRSEVQRFISQVA</sequence>
<evidence type="ECO:0000313" key="10">
    <source>
        <dbReference type="EMBL" id="UYO39206.1"/>
    </source>
</evidence>
<dbReference type="GO" id="GO:0006935">
    <property type="term" value="P:chemotaxis"/>
    <property type="evidence" value="ECO:0007669"/>
    <property type="project" value="InterPro"/>
</dbReference>
<evidence type="ECO:0000256" key="3">
    <source>
        <dbReference type="ARBA" id="ARBA00023224"/>
    </source>
</evidence>
<organism evidence="10 11">
    <name type="scientific">Rhodopseudomonas palustris</name>
    <dbReference type="NCBI Taxonomy" id="1076"/>
    <lineage>
        <taxon>Bacteria</taxon>
        <taxon>Pseudomonadati</taxon>
        <taxon>Pseudomonadota</taxon>
        <taxon>Alphaproteobacteria</taxon>
        <taxon>Hyphomicrobiales</taxon>
        <taxon>Nitrobacteraceae</taxon>
        <taxon>Rhodopseudomonas</taxon>
    </lineage>
</organism>
<dbReference type="PROSITE" id="PS50885">
    <property type="entry name" value="HAMP"/>
    <property type="match status" value="1"/>
</dbReference>
<evidence type="ECO:0000259" key="9">
    <source>
        <dbReference type="PROSITE" id="PS50885"/>
    </source>
</evidence>
<evidence type="ECO:0000313" key="11">
    <source>
        <dbReference type="Proteomes" id="UP001163166"/>
    </source>
</evidence>
<dbReference type="InterPro" id="IPR004089">
    <property type="entry name" value="MCPsignal_dom"/>
</dbReference>
<evidence type="ECO:0000256" key="6">
    <source>
        <dbReference type="SAM" id="Phobius"/>
    </source>
</evidence>
<evidence type="ECO:0000256" key="5">
    <source>
        <dbReference type="PROSITE-ProRule" id="PRU00284"/>
    </source>
</evidence>
<comment type="similarity">
    <text evidence="4">Belongs to the methyl-accepting chemotaxis (MCP) protein family.</text>
</comment>
<feature type="domain" description="HAMP" evidence="9">
    <location>
        <begin position="58"/>
        <end position="111"/>
    </location>
</feature>
<evidence type="ECO:0000259" key="7">
    <source>
        <dbReference type="PROSITE" id="PS50111"/>
    </source>
</evidence>
<dbReference type="PANTHER" id="PTHR32089:SF112">
    <property type="entry name" value="LYSOZYME-LIKE PROTEIN-RELATED"/>
    <property type="match status" value="1"/>
</dbReference>
<comment type="subcellular location">
    <subcellularLocation>
        <location evidence="1">Cell inner membrane</location>
        <topology evidence="1">Multi-pass membrane protein</topology>
    </subcellularLocation>
</comment>
<dbReference type="InterPro" id="IPR004090">
    <property type="entry name" value="Chemotax_Me-accpt_rcpt"/>
</dbReference>
<feature type="domain" description="T-SNARE coiled-coil homology" evidence="8">
    <location>
        <begin position="332"/>
        <end position="394"/>
    </location>
</feature>
<evidence type="ECO:0000259" key="8">
    <source>
        <dbReference type="PROSITE" id="PS50192"/>
    </source>
</evidence>
<accession>A0AAX3DWI1</accession>
<keyword evidence="6" id="KW-1133">Transmembrane helix</keyword>
<proteinExistence type="inferred from homology"/>
<feature type="domain" description="Methyl-accepting transducer" evidence="7">
    <location>
        <begin position="173"/>
        <end position="416"/>
    </location>
</feature>
<dbReference type="Gene3D" id="1.10.287.950">
    <property type="entry name" value="Methyl-accepting chemotaxis protein"/>
    <property type="match status" value="1"/>
</dbReference>
<dbReference type="InterPro" id="IPR003660">
    <property type="entry name" value="HAMP_dom"/>
</dbReference>
<dbReference type="AlphaFoldDB" id="A0AAX3DWI1"/>
<dbReference type="Pfam" id="PF00015">
    <property type="entry name" value="MCPsignal"/>
    <property type="match status" value="1"/>
</dbReference>
<evidence type="ECO:0000256" key="2">
    <source>
        <dbReference type="ARBA" id="ARBA00022519"/>
    </source>
</evidence>
<dbReference type="PROSITE" id="PS50192">
    <property type="entry name" value="T_SNARE"/>
    <property type="match status" value="1"/>
</dbReference>
<keyword evidence="2" id="KW-0997">Cell inner membrane</keyword>
<dbReference type="SMART" id="SM00283">
    <property type="entry name" value="MA"/>
    <property type="match status" value="1"/>
</dbReference>
<dbReference type="InterPro" id="IPR000727">
    <property type="entry name" value="T_SNARE_dom"/>
</dbReference>